<evidence type="ECO:0000313" key="2">
    <source>
        <dbReference type="EMBL" id="GLH69950.1"/>
    </source>
</evidence>
<keyword evidence="3" id="KW-1185">Reference proteome</keyword>
<organism evidence="2 3">
    <name type="scientific">Geothrix rubra</name>
    <dbReference type="NCBI Taxonomy" id="2927977"/>
    <lineage>
        <taxon>Bacteria</taxon>
        <taxon>Pseudomonadati</taxon>
        <taxon>Acidobacteriota</taxon>
        <taxon>Holophagae</taxon>
        <taxon>Holophagales</taxon>
        <taxon>Holophagaceae</taxon>
        <taxon>Geothrix</taxon>
    </lineage>
</organism>
<name>A0ABQ5Q779_9BACT</name>
<accession>A0ABQ5Q779</accession>
<gene>
    <name evidence="2" type="ORF">GETHPA_14830</name>
</gene>
<evidence type="ECO:0000313" key="3">
    <source>
        <dbReference type="Proteomes" id="UP001165089"/>
    </source>
</evidence>
<sequence length="105" mass="11123">MAPFDDLPLPHLDPVGRVGAVQRGQRTQAIRLPPGVLPPAGQGLLAAWQRRRQRQEEGAAGEEAAAAAPEAVPDVAPPETYGEHGELINPQVAAEAEKPRLDLEA</sequence>
<proteinExistence type="predicted"/>
<dbReference type="EMBL" id="BSDD01000002">
    <property type="protein sequence ID" value="GLH69950.1"/>
    <property type="molecule type" value="Genomic_DNA"/>
</dbReference>
<dbReference type="RefSeq" id="WP_285724172.1">
    <property type="nucleotide sequence ID" value="NZ_BSDD01000002.1"/>
</dbReference>
<dbReference type="Proteomes" id="UP001165089">
    <property type="component" value="Unassembled WGS sequence"/>
</dbReference>
<feature type="compositionally biased region" description="Basic and acidic residues" evidence="1">
    <location>
        <begin position="95"/>
        <end position="105"/>
    </location>
</feature>
<evidence type="ECO:0000256" key="1">
    <source>
        <dbReference type="SAM" id="MobiDB-lite"/>
    </source>
</evidence>
<feature type="compositionally biased region" description="Low complexity" evidence="1">
    <location>
        <begin position="61"/>
        <end position="79"/>
    </location>
</feature>
<protein>
    <submittedName>
        <fullName evidence="2">Uncharacterized protein</fullName>
    </submittedName>
</protein>
<feature type="region of interest" description="Disordered" evidence="1">
    <location>
        <begin position="49"/>
        <end position="105"/>
    </location>
</feature>
<reference evidence="2 3" key="1">
    <citation type="journal article" date="2023" name="Antonie Van Leeuwenhoek">
        <title>Mesoterricola silvestris gen. nov., sp. nov., Mesoterricola sediminis sp. nov., Geothrix oryzae sp. nov., Geothrix edaphica sp. nov., Geothrix rubra sp. nov., and Geothrix limicola sp. nov., six novel members of Acidobacteriota isolated from soils.</title>
        <authorList>
            <person name="Itoh H."/>
            <person name="Sugisawa Y."/>
            <person name="Mise K."/>
            <person name="Xu Z."/>
            <person name="Kuniyasu M."/>
            <person name="Ushijima N."/>
            <person name="Kawano K."/>
            <person name="Kobayashi E."/>
            <person name="Shiratori Y."/>
            <person name="Masuda Y."/>
            <person name="Senoo K."/>
        </authorList>
    </citation>
    <scope>NUCLEOTIDE SEQUENCE [LARGE SCALE GENOMIC DNA]</scope>
    <source>
        <strain evidence="2 3">Red803</strain>
    </source>
</reference>
<comment type="caution">
    <text evidence="2">The sequence shown here is derived from an EMBL/GenBank/DDBJ whole genome shotgun (WGS) entry which is preliminary data.</text>
</comment>